<dbReference type="EMBL" id="WWBZ02000016">
    <property type="protein sequence ID" value="KAF4310340.1"/>
    <property type="molecule type" value="Genomic_DNA"/>
</dbReference>
<name>A0A8H4IZ90_9PEZI</name>
<feature type="region of interest" description="Disordered" evidence="1">
    <location>
        <begin position="93"/>
        <end position="128"/>
    </location>
</feature>
<evidence type="ECO:0000313" key="2">
    <source>
        <dbReference type="EMBL" id="KAF4310340.1"/>
    </source>
</evidence>
<sequence length="306" mass="34878">MRHPCSLLLRAGANIARRRRRRVRAQLFLTSHTACHLPEGTMSTPPSPALPEEHPASDMDTEGSPLRKRSHADMEGQHGAQRALPIEISSTHSSHLDTEDGVSHLTSPSGEQGKFHEQTEENEPDPEAPLEAFDWHEFEKKYHDAMAERKQEEIALFREFERLMAFFQQWASTTSTHEVDRTFHRLRTRMAHVQHSEDELEKKRAHSLWKLSNVRLDFSRGEHEDWLMTGIDTSRISTDAISSVDDLEYHQARAFPAAQAQAESIDAQTMSRSSGLFAMARSMRLDVPAIPPDSPRCYHPSRCTII</sequence>
<comment type="caution">
    <text evidence="2">The sequence shown here is derived from an EMBL/GenBank/DDBJ whole genome shotgun (WGS) entry which is preliminary data.</text>
</comment>
<feature type="region of interest" description="Disordered" evidence="1">
    <location>
        <begin position="36"/>
        <end position="79"/>
    </location>
</feature>
<accession>A0A8H4IZ90</accession>
<evidence type="ECO:0000256" key="1">
    <source>
        <dbReference type="SAM" id="MobiDB-lite"/>
    </source>
</evidence>
<organism evidence="2 3">
    <name type="scientific">Botryosphaeria dothidea</name>
    <dbReference type="NCBI Taxonomy" id="55169"/>
    <lineage>
        <taxon>Eukaryota</taxon>
        <taxon>Fungi</taxon>
        <taxon>Dikarya</taxon>
        <taxon>Ascomycota</taxon>
        <taxon>Pezizomycotina</taxon>
        <taxon>Dothideomycetes</taxon>
        <taxon>Dothideomycetes incertae sedis</taxon>
        <taxon>Botryosphaeriales</taxon>
        <taxon>Botryosphaeriaceae</taxon>
        <taxon>Botryosphaeria</taxon>
    </lineage>
</organism>
<dbReference type="OrthoDB" id="5335351at2759"/>
<protein>
    <submittedName>
        <fullName evidence="2">Uncharacterized protein</fullName>
    </submittedName>
</protein>
<proteinExistence type="predicted"/>
<dbReference type="Proteomes" id="UP000572817">
    <property type="component" value="Unassembled WGS sequence"/>
</dbReference>
<gene>
    <name evidence="2" type="ORF">GTA08_BOTSDO02529</name>
</gene>
<reference evidence="2" key="1">
    <citation type="submission" date="2020-04" db="EMBL/GenBank/DDBJ databases">
        <title>Genome Assembly and Annotation of Botryosphaeria dothidea sdau 11-99, a Latent Pathogen of Apple Fruit Ring Rot in China.</title>
        <authorList>
            <person name="Yu C."/>
            <person name="Diao Y."/>
            <person name="Lu Q."/>
            <person name="Zhao J."/>
            <person name="Cui S."/>
            <person name="Peng C."/>
            <person name="He B."/>
            <person name="Liu H."/>
        </authorList>
    </citation>
    <scope>NUCLEOTIDE SEQUENCE [LARGE SCALE GENOMIC DNA]</scope>
    <source>
        <strain evidence="2">Sdau11-99</strain>
    </source>
</reference>
<keyword evidence="3" id="KW-1185">Reference proteome</keyword>
<dbReference type="AlphaFoldDB" id="A0A8H4IZ90"/>
<evidence type="ECO:0000313" key="3">
    <source>
        <dbReference type="Proteomes" id="UP000572817"/>
    </source>
</evidence>